<dbReference type="InterPro" id="IPR035979">
    <property type="entry name" value="RBD_domain_sf"/>
</dbReference>
<protein>
    <submittedName>
        <fullName evidence="3">RNA recognition motif (RRM, RBD, or RNP domain)</fullName>
    </submittedName>
</protein>
<evidence type="ECO:0000256" key="1">
    <source>
        <dbReference type="ARBA" id="ARBA00022884"/>
    </source>
</evidence>
<organism evidence="3 4">
    <name type="scientific">Polystyrenella longa</name>
    <dbReference type="NCBI Taxonomy" id="2528007"/>
    <lineage>
        <taxon>Bacteria</taxon>
        <taxon>Pseudomonadati</taxon>
        <taxon>Planctomycetota</taxon>
        <taxon>Planctomycetia</taxon>
        <taxon>Planctomycetales</taxon>
        <taxon>Planctomycetaceae</taxon>
        <taxon>Polystyrenella</taxon>
    </lineage>
</organism>
<dbReference type="Gene3D" id="3.30.70.330">
    <property type="match status" value="1"/>
</dbReference>
<name>A0A518CJL0_9PLAN</name>
<dbReference type="OrthoDB" id="9798855at2"/>
<gene>
    <name evidence="3" type="ORF">Pla110_11220</name>
</gene>
<dbReference type="SMART" id="SM00360">
    <property type="entry name" value="RRM"/>
    <property type="match status" value="1"/>
</dbReference>
<dbReference type="CDD" id="cd21608">
    <property type="entry name" value="RRM2_NsCP33_like"/>
    <property type="match status" value="1"/>
</dbReference>
<proteinExistence type="predicted"/>
<accession>A0A518CJL0</accession>
<feature type="domain" description="RRM" evidence="2">
    <location>
        <begin position="3"/>
        <end position="79"/>
    </location>
</feature>
<dbReference type="KEGG" id="plon:Pla110_11220"/>
<reference evidence="3 4" key="1">
    <citation type="submission" date="2019-02" db="EMBL/GenBank/DDBJ databases">
        <title>Deep-cultivation of Planctomycetes and their phenomic and genomic characterization uncovers novel biology.</title>
        <authorList>
            <person name="Wiegand S."/>
            <person name="Jogler M."/>
            <person name="Boedeker C."/>
            <person name="Pinto D."/>
            <person name="Vollmers J."/>
            <person name="Rivas-Marin E."/>
            <person name="Kohn T."/>
            <person name="Peeters S.H."/>
            <person name="Heuer A."/>
            <person name="Rast P."/>
            <person name="Oberbeckmann S."/>
            <person name="Bunk B."/>
            <person name="Jeske O."/>
            <person name="Meyerdierks A."/>
            <person name="Storesund J.E."/>
            <person name="Kallscheuer N."/>
            <person name="Luecker S."/>
            <person name="Lage O.M."/>
            <person name="Pohl T."/>
            <person name="Merkel B.J."/>
            <person name="Hornburger P."/>
            <person name="Mueller R.-W."/>
            <person name="Bruemmer F."/>
            <person name="Labrenz M."/>
            <person name="Spormann A.M."/>
            <person name="Op den Camp H."/>
            <person name="Overmann J."/>
            <person name="Amann R."/>
            <person name="Jetten M.S.M."/>
            <person name="Mascher T."/>
            <person name="Medema M.H."/>
            <person name="Devos D.P."/>
            <person name="Kaster A.-K."/>
            <person name="Ovreas L."/>
            <person name="Rohde M."/>
            <person name="Galperin M.Y."/>
            <person name="Jogler C."/>
        </authorList>
    </citation>
    <scope>NUCLEOTIDE SEQUENCE [LARGE SCALE GENOMIC DNA]</scope>
    <source>
        <strain evidence="3 4">Pla110</strain>
    </source>
</reference>
<evidence type="ECO:0000313" key="3">
    <source>
        <dbReference type="EMBL" id="QDU79412.1"/>
    </source>
</evidence>
<evidence type="ECO:0000313" key="4">
    <source>
        <dbReference type="Proteomes" id="UP000317178"/>
    </source>
</evidence>
<dbReference type="EMBL" id="CP036281">
    <property type="protein sequence ID" value="QDU79412.1"/>
    <property type="molecule type" value="Genomic_DNA"/>
</dbReference>
<dbReference type="PANTHER" id="PTHR48027">
    <property type="entry name" value="HETEROGENEOUS NUCLEAR RIBONUCLEOPROTEIN 87F-RELATED"/>
    <property type="match status" value="1"/>
</dbReference>
<dbReference type="PROSITE" id="PS50102">
    <property type="entry name" value="RRM"/>
    <property type="match status" value="1"/>
</dbReference>
<dbReference type="Pfam" id="PF00076">
    <property type="entry name" value="RRM_1"/>
    <property type="match status" value="1"/>
</dbReference>
<keyword evidence="4" id="KW-1185">Reference proteome</keyword>
<sequence>MSLNLYVGNLPYKTNSDDLKDAFSEYGEVIRAAVIMDRETGRSRGYGFVEMETGGKEAIEAMDGFDMDGRSLKVNEARPRQPRAH</sequence>
<dbReference type="InterPro" id="IPR012677">
    <property type="entry name" value="Nucleotide-bd_a/b_plait_sf"/>
</dbReference>
<dbReference type="InterPro" id="IPR052462">
    <property type="entry name" value="SLIRP/GR-RBP-like"/>
</dbReference>
<dbReference type="InterPro" id="IPR048289">
    <property type="entry name" value="RRM2_NsCP33-like"/>
</dbReference>
<dbReference type="GO" id="GO:0003723">
    <property type="term" value="F:RNA binding"/>
    <property type="evidence" value="ECO:0007669"/>
    <property type="project" value="UniProtKB-KW"/>
</dbReference>
<dbReference type="AlphaFoldDB" id="A0A518CJL0"/>
<dbReference type="Proteomes" id="UP000317178">
    <property type="component" value="Chromosome"/>
</dbReference>
<keyword evidence="1" id="KW-0694">RNA-binding</keyword>
<dbReference type="InterPro" id="IPR000504">
    <property type="entry name" value="RRM_dom"/>
</dbReference>
<dbReference type="RefSeq" id="WP_144993994.1">
    <property type="nucleotide sequence ID" value="NZ_CP036281.1"/>
</dbReference>
<dbReference type="SUPFAM" id="SSF54928">
    <property type="entry name" value="RNA-binding domain, RBD"/>
    <property type="match status" value="1"/>
</dbReference>
<evidence type="ECO:0000259" key="2">
    <source>
        <dbReference type="PROSITE" id="PS50102"/>
    </source>
</evidence>